<dbReference type="SUPFAM" id="SSF53474">
    <property type="entry name" value="alpha/beta-Hydrolases"/>
    <property type="match status" value="1"/>
</dbReference>
<organism evidence="3 4">
    <name type="scientific">Phlyctema vagabunda</name>
    <dbReference type="NCBI Taxonomy" id="108571"/>
    <lineage>
        <taxon>Eukaryota</taxon>
        <taxon>Fungi</taxon>
        <taxon>Dikarya</taxon>
        <taxon>Ascomycota</taxon>
        <taxon>Pezizomycotina</taxon>
        <taxon>Leotiomycetes</taxon>
        <taxon>Helotiales</taxon>
        <taxon>Dermateaceae</taxon>
        <taxon>Phlyctema</taxon>
    </lineage>
</organism>
<dbReference type="PROSITE" id="PS50075">
    <property type="entry name" value="CARRIER"/>
    <property type="match status" value="1"/>
</dbReference>
<dbReference type="PANTHER" id="PTHR24096:SF267">
    <property type="entry name" value="MALONATE--COA LIGASE ACSF3, MITOCHONDRIAL"/>
    <property type="match status" value="1"/>
</dbReference>
<evidence type="ECO:0000256" key="1">
    <source>
        <dbReference type="SAM" id="MobiDB-lite"/>
    </source>
</evidence>
<dbReference type="EMBL" id="JBFCZG010000001">
    <property type="protein sequence ID" value="KAL3426979.1"/>
    <property type="molecule type" value="Genomic_DNA"/>
</dbReference>
<dbReference type="Gene3D" id="3.40.50.12780">
    <property type="entry name" value="N-terminal domain of ligase-like"/>
    <property type="match status" value="1"/>
</dbReference>
<proteinExistence type="predicted"/>
<evidence type="ECO:0000313" key="4">
    <source>
        <dbReference type="Proteomes" id="UP001629113"/>
    </source>
</evidence>
<dbReference type="InterPro" id="IPR036736">
    <property type="entry name" value="ACP-like_sf"/>
</dbReference>
<dbReference type="Pfam" id="PF00975">
    <property type="entry name" value="Thioesterase"/>
    <property type="match status" value="1"/>
</dbReference>
<dbReference type="InterPro" id="IPR000873">
    <property type="entry name" value="AMP-dep_synth/lig_dom"/>
</dbReference>
<dbReference type="Gene3D" id="3.30.300.30">
    <property type="match status" value="1"/>
</dbReference>
<feature type="region of interest" description="Disordered" evidence="1">
    <location>
        <begin position="161"/>
        <end position="185"/>
    </location>
</feature>
<keyword evidence="4" id="KW-1185">Reference proteome</keyword>
<accession>A0ABR4PUD6</accession>
<dbReference type="InterPro" id="IPR001031">
    <property type="entry name" value="Thioesterase"/>
</dbReference>
<evidence type="ECO:0000313" key="3">
    <source>
        <dbReference type="EMBL" id="KAL3426979.1"/>
    </source>
</evidence>
<gene>
    <name evidence="3" type="ORF">PVAG01_00488</name>
</gene>
<dbReference type="InterPro" id="IPR045851">
    <property type="entry name" value="AMP-bd_C_sf"/>
</dbReference>
<protein>
    <submittedName>
        <fullName evidence="3">Nonribosomal peptide synthetase</fullName>
    </submittedName>
</protein>
<dbReference type="InterPro" id="IPR009081">
    <property type="entry name" value="PP-bd_ACP"/>
</dbReference>
<dbReference type="SUPFAM" id="SSF56801">
    <property type="entry name" value="Acetyl-CoA synthetase-like"/>
    <property type="match status" value="1"/>
</dbReference>
<dbReference type="Proteomes" id="UP001629113">
    <property type="component" value="Unassembled WGS sequence"/>
</dbReference>
<feature type="domain" description="Carrier" evidence="2">
    <location>
        <begin position="624"/>
        <end position="701"/>
    </location>
</feature>
<dbReference type="InterPro" id="IPR042099">
    <property type="entry name" value="ANL_N_sf"/>
</dbReference>
<comment type="caution">
    <text evidence="3">The sequence shown here is derived from an EMBL/GenBank/DDBJ whole genome shotgun (WGS) entry which is preliminary data.</text>
</comment>
<evidence type="ECO:0000259" key="2">
    <source>
        <dbReference type="PROSITE" id="PS50075"/>
    </source>
</evidence>
<name>A0ABR4PUD6_9HELO</name>
<dbReference type="Pfam" id="PF00501">
    <property type="entry name" value="AMP-binding"/>
    <property type="match status" value="1"/>
</dbReference>
<dbReference type="InterPro" id="IPR029058">
    <property type="entry name" value="AB_hydrolase_fold"/>
</dbReference>
<dbReference type="PANTHER" id="PTHR24096">
    <property type="entry name" value="LONG-CHAIN-FATTY-ACID--COA LIGASE"/>
    <property type="match status" value="1"/>
</dbReference>
<dbReference type="Gene3D" id="3.40.50.1820">
    <property type="entry name" value="alpha/beta hydrolase"/>
    <property type="match status" value="1"/>
</dbReference>
<reference evidence="3 4" key="1">
    <citation type="submission" date="2024-06" db="EMBL/GenBank/DDBJ databases">
        <title>Complete genome of Phlyctema vagabunda strain 19-DSS-EL-015.</title>
        <authorList>
            <person name="Fiorenzani C."/>
        </authorList>
    </citation>
    <scope>NUCLEOTIDE SEQUENCE [LARGE SCALE GENOMIC DNA]</scope>
    <source>
        <strain evidence="3 4">19-DSS-EL-015</strain>
    </source>
</reference>
<sequence>MSPPNNLFELLRDAAQHGSFVEILSYETVAANAKPISITYQKLLEIARTRSRELLARKHIEDSSIVLLQVDHHFESLLWFWAIIAAGLIPCISAPLTKDLQQRKKHVRHLQELLQDPHIITTEDLIHEFPTTSILNLEHLRTQTADQSAILTRPAVRIDKSHDDEFQDVNDPELENSDSESAEYTDRGCGIPEMLSQSIDLLQINESSAACKRPDETAVLMLTSGSTGNAKAVPLRHGQILQAIKGKSMYHGTTKSDVFMNWVGLDHVANLSEIHLQAMSLYAQQIHLPKDVVTDPLCFLDLIEKHKISYTFGPNFFLKSITGALINEQGQIEEAHAPIRTRDLSSLKALISGGESNVVDTCVTLTQLLKRHHAPESFIRPGFGMTETCAGSIYSKNCPKTDIMKDSEFASLGHCISGIAMRIVRQGNILADVDEVGALEVKGPIVFQGYYNNDEATSNAFTEDQWFRTGDLARLDGSGALHITGREKETLLINGVNHSPQAIEAAIEESQIPGIKPSYTVVFSHRPRDSPTESLCIVYLPNFEDEDVSSRISTTVAISKAITTYCGVRPYKIIPLDSSRLVKSSLGKLSRMKIRKAFEAGEYKIFEDRDSEIIKARRLAVREAPSTETQSAILDACRDVLGGNNAEFGIGNSLFELGPSSIDLLRLSHELRIRLQVELPLYSFFAYPIIKILAQEIENMHKVNRVYEPVVTLQAEGENIPLWLIHPGVGEVLIFLNLARHFTDRPVYALRARGFDGEPYFESMEEIIDTYLGAIKRVQLHGPYAICGYSFGSILTFELTKRLESCGDEVKFVGVLDQPPHFKKRAAGYDWYEVACTLAFFLELIEEDYAYDFLAACRLNHTPHEEVTEHIFMLAPMSRLQGLGLTEQRFENWANLAFQLKIISRDYDPSGMITKMDVFYVPPLPIVEAKTTQQWLDDFIGKWQSFTHDVKFHFVEGGHRTLISPPHVSSFQRVLKDALRERGI</sequence>
<dbReference type="PROSITE" id="PS00455">
    <property type="entry name" value="AMP_BINDING"/>
    <property type="match status" value="1"/>
</dbReference>
<dbReference type="InterPro" id="IPR020845">
    <property type="entry name" value="AMP-binding_CS"/>
</dbReference>
<dbReference type="Pfam" id="PF00550">
    <property type="entry name" value="PP-binding"/>
    <property type="match status" value="1"/>
</dbReference>
<dbReference type="SUPFAM" id="SSF47336">
    <property type="entry name" value="ACP-like"/>
    <property type="match status" value="1"/>
</dbReference>
<feature type="compositionally biased region" description="Acidic residues" evidence="1">
    <location>
        <begin position="165"/>
        <end position="183"/>
    </location>
</feature>
<dbReference type="Gene3D" id="1.10.1200.10">
    <property type="entry name" value="ACP-like"/>
    <property type="match status" value="1"/>
</dbReference>